<dbReference type="Proteomes" id="UP000316343">
    <property type="component" value="Unassembled WGS sequence"/>
</dbReference>
<evidence type="ECO:0000259" key="2">
    <source>
        <dbReference type="Pfam" id="PF01471"/>
    </source>
</evidence>
<feature type="signal peptide" evidence="1">
    <location>
        <begin position="1"/>
        <end position="25"/>
    </location>
</feature>
<evidence type="ECO:0000313" key="3">
    <source>
        <dbReference type="EMBL" id="TRD11604.1"/>
    </source>
</evidence>
<keyword evidence="4" id="KW-1185">Reference proteome</keyword>
<dbReference type="InterPro" id="IPR036366">
    <property type="entry name" value="PGBDSf"/>
</dbReference>
<name>A0A547PC46_9SPHN</name>
<dbReference type="InterPro" id="IPR002477">
    <property type="entry name" value="Peptidoglycan-bd-like"/>
</dbReference>
<evidence type="ECO:0000256" key="1">
    <source>
        <dbReference type="SAM" id="SignalP"/>
    </source>
</evidence>
<dbReference type="SUPFAM" id="SSF47090">
    <property type="entry name" value="PGBD-like"/>
    <property type="match status" value="1"/>
</dbReference>
<gene>
    <name evidence="3" type="ORF">FGU71_06825</name>
</gene>
<dbReference type="Gene3D" id="1.10.101.10">
    <property type="entry name" value="PGBD-like superfamily/PGBD"/>
    <property type="match status" value="1"/>
</dbReference>
<dbReference type="OrthoDB" id="6507154at2"/>
<organism evidence="3 4">
    <name type="scientific">Erythrobacter insulae</name>
    <dbReference type="NCBI Taxonomy" id="2584124"/>
    <lineage>
        <taxon>Bacteria</taxon>
        <taxon>Pseudomonadati</taxon>
        <taxon>Pseudomonadota</taxon>
        <taxon>Alphaproteobacteria</taxon>
        <taxon>Sphingomonadales</taxon>
        <taxon>Erythrobacteraceae</taxon>
        <taxon>Erythrobacter/Porphyrobacter group</taxon>
        <taxon>Erythrobacter</taxon>
    </lineage>
</organism>
<feature type="domain" description="Peptidoglycan binding-like" evidence="2">
    <location>
        <begin position="146"/>
        <end position="194"/>
    </location>
</feature>
<dbReference type="AlphaFoldDB" id="A0A547PC46"/>
<comment type="caution">
    <text evidence="3">The sequence shown here is derived from an EMBL/GenBank/DDBJ whole genome shotgun (WGS) entry which is preliminary data.</text>
</comment>
<dbReference type="RefSeq" id="WP_142787878.1">
    <property type="nucleotide sequence ID" value="NZ_VHJK01000001.1"/>
</dbReference>
<evidence type="ECO:0000313" key="4">
    <source>
        <dbReference type="Proteomes" id="UP000316343"/>
    </source>
</evidence>
<proteinExistence type="predicted"/>
<dbReference type="EMBL" id="VHJK01000001">
    <property type="protein sequence ID" value="TRD11604.1"/>
    <property type="molecule type" value="Genomic_DNA"/>
</dbReference>
<protein>
    <submittedName>
        <fullName evidence="3">Peptidoglycan-binding protein</fullName>
    </submittedName>
</protein>
<dbReference type="Pfam" id="PF01471">
    <property type="entry name" value="PG_binding_1"/>
    <property type="match status" value="1"/>
</dbReference>
<sequence length="200" mass="22158">MMSSTIKYIAAAAAAMAAMPGFAQAQAQDKRFAVEGPGILTCSDFLAAQEDKRSLEYQRFIGFAEGYLSAANLYEPNTFDLSPWHNAAAFDLILGTHCQQNESELITNVLQRMVSSFRPLRVAEFSPMLEVGNGEYRAFVYETILRRAQAALTQLGFYAGPEDAQYSPALKDGFLKFQRARELLETGVPDPVTLWTLLNP</sequence>
<feature type="chain" id="PRO_5021855278" evidence="1">
    <location>
        <begin position="26"/>
        <end position="200"/>
    </location>
</feature>
<accession>A0A547PC46</accession>
<dbReference type="InterPro" id="IPR036365">
    <property type="entry name" value="PGBD-like_sf"/>
</dbReference>
<keyword evidence="1" id="KW-0732">Signal</keyword>
<reference evidence="3 4" key="1">
    <citation type="submission" date="2019-06" db="EMBL/GenBank/DDBJ databases">
        <title>Erythrobacter insulae sp. nov., isolated from a tidal flat.</title>
        <authorList>
            <person name="Yoon J.-H."/>
        </authorList>
    </citation>
    <scope>NUCLEOTIDE SEQUENCE [LARGE SCALE GENOMIC DNA]</scope>
    <source>
        <strain evidence="3 4">JBTF-M21</strain>
    </source>
</reference>